<keyword evidence="7" id="KW-0408">Iron</keyword>
<evidence type="ECO:0000256" key="7">
    <source>
        <dbReference type="ARBA" id="ARBA00023004"/>
    </source>
</evidence>
<dbReference type="Proteomes" id="UP000053477">
    <property type="component" value="Unassembled WGS sequence"/>
</dbReference>
<gene>
    <name evidence="11" type="ORF">SCHPADRAFT_838687</name>
</gene>
<dbReference type="InterPro" id="IPR007785">
    <property type="entry name" value="Anamorsin"/>
</dbReference>
<evidence type="ECO:0000256" key="3">
    <source>
        <dbReference type="ARBA" id="ARBA00008169"/>
    </source>
</evidence>
<dbReference type="InParanoid" id="A0A0H2RM97"/>
<dbReference type="InterPro" id="IPR046408">
    <property type="entry name" value="CIAPIN1"/>
</dbReference>
<reference evidence="11 12" key="1">
    <citation type="submission" date="2015-04" db="EMBL/GenBank/DDBJ databases">
        <title>Complete genome sequence of Schizopora paradoxa KUC8140, a cosmopolitan wood degrader in East Asia.</title>
        <authorList>
            <consortium name="DOE Joint Genome Institute"/>
            <person name="Min B."/>
            <person name="Park H."/>
            <person name="Jang Y."/>
            <person name="Kim J.-J."/>
            <person name="Kim K.H."/>
            <person name="Pangilinan J."/>
            <person name="Lipzen A."/>
            <person name="Riley R."/>
            <person name="Grigoriev I.V."/>
            <person name="Spatafora J.W."/>
            <person name="Choi I.-G."/>
        </authorList>
    </citation>
    <scope>NUCLEOTIDE SEQUENCE [LARGE SCALE GENOMIC DNA]</scope>
    <source>
        <strain evidence="11 12">KUC8140</strain>
    </source>
</reference>
<keyword evidence="4" id="KW-0004">4Fe-4S</keyword>
<dbReference type="PANTHER" id="PTHR13273:SF14">
    <property type="entry name" value="ANAMORSIN"/>
    <property type="match status" value="1"/>
</dbReference>
<protein>
    <submittedName>
        <fullName evidence="11">PRO0915 protein</fullName>
    </submittedName>
</protein>
<evidence type="ECO:0000256" key="1">
    <source>
        <dbReference type="ARBA" id="ARBA00001966"/>
    </source>
</evidence>
<accession>A0A0H2RM97</accession>
<feature type="domain" description="Anamorsin C-terminal" evidence="10">
    <location>
        <begin position="53"/>
        <end position="89"/>
    </location>
</feature>
<dbReference type="PANTHER" id="PTHR13273">
    <property type="entry name" value="ANAMORSIN"/>
    <property type="match status" value="1"/>
</dbReference>
<dbReference type="OrthoDB" id="311633at2759"/>
<evidence type="ECO:0000256" key="6">
    <source>
        <dbReference type="ARBA" id="ARBA00022723"/>
    </source>
</evidence>
<feature type="domain" description="Anamorsin C-terminal" evidence="10">
    <location>
        <begin position="22"/>
        <end position="51"/>
    </location>
</feature>
<name>A0A0H2RM97_9AGAM</name>
<sequence length="96" mass="10147">ESLLTPEDRAKPIPACEPRTVSSATKRRRACKNCTCGLAEEEEAEAAAAAANRAATSSCGSCFMGDAFRCSGCPYIGLPPFKPGEKVEIDFGMDDI</sequence>
<evidence type="ECO:0000256" key="2">
    <source>
        <dbReference type="ARBA" id="ARBA00004496"/>
    </source>
</evidence>
<comment type="cofactor">
    <cofactor evidence="1">
        <name>[4Fe-4S] cluster</name>
        <dbReference type="ChEBI" id="CHEBI:49883"/>
    </cofactor>
</comment>
<dbReference type="EMBL" id="KQ086251">
    <property type="protein sequence ID" value="KLO05946.1"/>
    <property type="molecule type" value="Genomic_DNA"/>
</dbReference>
<keyword evidence="5" id="KW-0963">Cytoplasm</keyword>
<keyword evidence="12" id="KW-1185">Reference proteome</keyword>
<evidence type="ECO:0000259" key="10">
    <source>
        <dbReference type="Pfam" id="PF05093"/>
    </source>
</evidence>
<keyword evidence="6" id="KW-0479">Metal-binding</keyword>
<organism evidence="11 12">
    <name type="scientific">Schizopora paradoxa</name>
    <dbReference type="NCBI Taxonomy" id="27342"/>
    <lineage>
        <taxon>Eukaryota</taxon>
        <taxon>Fungi</taxon>
        <taxon>Dikarya</taxon>
        <taxon>Basidiomycota</taxon>
        <taxon>Agaricomycotina</taxon>
        <taxon>Agaricomycetes</taxon>
        <taxon>Hymenochaetales</taxon>
        <taxon>Schizoporaceae</taxon>
        <taxon>Schizopora</taxon>
    </lineage>
</organism>
<proteinExistence type="inferred from homology"/>
<dbReference type="GO" id="GO:0046872">
    <property type="term" value="F:metal ion binding"/>
    <property type="evidence" value="ECO:0007669"/>
    <property type="project" value="UniProtKB-KW"/>
</dbReference>
<comment type="similarity">
    <text evidence="3">Belongs to the anamorsin family.</text>
</comment>
<evidence type="ECO:0000256" key="8">
    <source>
        <dbReference type="ARBA" id="ARBA00023014"/>
    </source>
</evidence>
<evidence type="ECO:0000256" key="4">
    <source>
        <dbReference type="ARBA" id="ARBA00022485"/>
    </source>
</evidence>
<dbReference type="GO" id="GO:0005737">
    <property type="term" value="C:cytoplasm"/>
    <property type="evidence" value="ECO:0007669"/>
    <property type="project" value="UniProtKB-SubCell"/>
</dbReference>
<dbReference type="Pfam" id="PF05093">
    <property type="entry name" value="CIAPIN1"/>
    <property type="match status" value="2"/>
</dbReference>
<evidence type="ECO:0000256" key="9">
    <source>
        <dbReference type="ARBA" id="ARBA00023128"/>
    </source>
</evidence>
<evidence type="ECO:0000256" key="5">
    <source>
        <dbReference type="ARBA" id="ARBA00022490"/>
    </source>
</evidence>
<keyword evidence="9" id="KW-0496">Mitochondrion</keyword>
<feature type="non-terminal residue" evidence="11">
    <location>
        <position position="1"/>
    </location>
</feature>
<dbReference type="AlphaFoldDB" id="A0A0H2RM97"/>
<keyword evidence="8" id="KW-0411">Iron-sulfur</keyword>
<comment type="subcellular location">
    <subcellularLocation>
        <location evidence="2">Cytoplasm</location>
    </subcellularLocation>
</comment>
<dbReference type="STRING" id="27342.A0A0H2RM97"/>
<dbReference type="GO" id="GO:0016226">
    <property type="term" value="P:iron-sulfur cluster assembly"/>
    <property type="evidence" value="ECO:0007669"/>
    <property type="project" value="InterPro"/>
</dbReference>
<dbReference type="GO" id="GO:0051539">
    <property type="term" value="F:4 iron, 4 sulfur cluster binding"/>
    <property type="evidence" value="ECO:0007669"/>
    <property type="project" value="UniProtKB-KW"/>
</dbReference>
<evidence type="ECO:0000313" key="12">
    <source>
        <dbReference type="Proteomes" id="UP000053477"/>
    </source>
</evidence>
<evidence type="ECO:0000313" key="11">
    <source>
        <dbReference type="EMBL" id="KLO05946.1"/>
    </source>
</evidence>